<dbReference type="GO" id="GO:0005506">
    <property type="term" value="F:iron ion binding"/>
    <property type="evidence" value="ECO:0007669"/>
    <property type="project" value="InterPro"/>
</dbReference>
<evidence type="ECO:0000256" key="14">
    <source>
        <dbReference type="RuleBase" id="RU000461"/>
    </source>
</evidence>
<dbReference type="Gene3D" id="1.10.630.10">
    <property type="entry name" value="Cytochrome P450"/>
    <property type="match status" value="1"/>
</dbReference>
<keyword evidence="16" id="KW-1185">Reference proteome</keyword>
<keyword evidence="8" id="KW-1133">Transmembrane helix</keyword>
<dbReference type="InterPro" id="IPR017972">
    <property type="entry name" value="Cyt_P450_CS"/>
</dbReference>
<dbReference type="PANTHER" id="PTHR46300:SF5">
    <property type="entry name" value="CYTOCHROME P450"/>
    <property type="match status" value="1"/>
</dbReference>
<dbReference type="EMBL" id="HE796958">
    <property type="protein sequence ID" value="CCL99952.1"/>
    <property type="molecule type" value="Genomic_DNA"/>
</dbReference>
<dbReference type="InterPro" id="IPR002401">
    <property type="entry name" value="Cyt_P450_E_grp-I"/>
</dbReference>
<evidence type="ECO:0000256" key="2">
    <source>
        <dbReference type="ARBA" id="ARBA00004370"/>
    </source>
</evidence>
<evidence type="ECO:0000256" key="8">
    <source>
        <dbReference type="ARBA" id="ARBA00022989"/>
    </source>
</evidence>
<comment type="cofactor">
    <cofactor evidence="1 13">
        <name>heme</name>
        <dbReference type="ChEBI" id="CHEBI:30413"/>
    </cofactor>
</comment>
<dbReference type="SUPFAM" id="SSF48264">
    <property type="entry name" value="Cytochrome P450"/>
    <property type="match status" value="1"/>
</dbReference>
<comment type="similarity">
    <text evidence="4 14">Belongs to the cytochrome P450 family.</text>
</comment>
<dbReference type="STRING" id="599839.J4HU67"/>
<dbReference type="PRINTS" id="PR00463">
    <property type="entry name" value="EP450I"/>
</dbReference>
<evidence type="ECO:0000256" key="13">
    <source>
        <dbReference type="PIRSR" id="PIRSR602401-1"/>
    </source>
</evidence>
<feature type="binding site" description="axial binding residue" evidence="13">
    <location>
        <position position="444"/>
    </location>
    <ligand>
        <name>heme</name>
        <dbReference type="ChEBI" id="CHEBI:30413"/>
    </ligand>
    <ligandPart>
        <name>Fe</name>
        <dbReference type="ChEBI" id="CHEBI:18248"/>
    </ligandPart>
</feature>
<dbReference type="GO" id="GO:0020037">
    <property type="term" value="F:heme binding"/>
    <property type="evidence" value="ECO:0007669"/>
    <property type="project" value="InterPro"/>
</dbReference>
<comment type="subcellular location">
    <subcellularLocation>
        <location evidence="2">Membrane</location>
    </subcellularLocation>
</comment>
<evidence type="ECO:0000256" key="1">
    <source>
        <dbReference type="ARBA" id="ARBA00001971"/>
    </source>
</evidence>
<dbReference type="Proteomes" id="UP000006352">
    <property type="component" value="Unassembled WGS sequence"/>
</dbReference>
<dbReference type="GO" id="GO:0004497">
    <property type="term" value="F:monooxygenase activity"/>
    <property type="evidence" value="ECO:0007669"/>
    <property type="project" value="UniProtKB-KW"/>
</dbReference>
<dbReference type="GO" id="GO:0016020">
    <property type="term" value="C:membrane"/>
    <property type="evidence" value="ECO:0007669"/>
    <property type="project" value="UniProtKB-SubCell"/>
</dbReference>
<evidence type="ECO:0000256" key="3">
    <source>
        <dbReference type="ARBA" id="ARBA00005179"/>
    </source>
</evidence>
<dbReference type="InterPro" id="IPR036396">
    <property type="entry name" value="Cyt_P450_sf"/>
</dbReference>
<dbReference type="AlphaFoldDB" id="J4HU67"/>
<dbReference type="PROSITE" id="PS00086">
    <property type="entry name" value="CYTOCHROME_P450"/>
    <property type="match status" value="1"/>
</dbReference>
<proteinExistence type="inferred from homology"/>
<dbReference type="GeneID" id="24094863"/>
<protein>
    <recommendedName>
        <fullName evidence="17">Cytochrome P450</fullName>
    </recommendedName>
</protein>
<evidence type="ECO:0000313" key="15">
    <source>
        <dbReference type="EMBL" id="CCL99952.1"/>
    </source>
</evidence>
<keyword evidence="5 13" id="KW-0349">Heme</keyword>
<dbReference type="InterPro" id="IPR001128">
    <property type="entry name" value="Cyt_P450"/>
</dbReference>
<evidence type="ECO:0000256" key="12">
    <source>
        <dbReference type="ARBA" id="ARBA00023136"/>
    </source>
</evidence>
<dbReference type="Pfam" id="PF00067">
    <property type="entry name" value="p450"/>
    <property type="match status" value="1"/>
</dbReference>
<evidence type="ECO:0000256" key="6">
    <source>
        <dbReference type="ARBA" id="ARBA00022692"/>
    </source>
</evidence>
<reference evidence="15 16" key="1">
    <citation type="journal article" date="2012" name="Appl. Environ. Microbiol.">
        <title>Short-read sequencing for genomic analysis of the brown rot fungus Fibroporia radiculosa.</title>
        <authorList>
            <person name="Tang J.D."/>
            <person name="Perkins A.D."/>
            <person name="Sonstegard T.S."/>
            <person name="Schroeder S.G."/>
            <person name="Burgess S.C."/>
            <person name="Diehl S.V."/>
        </authorList>
    </citation>
    <scope>NUCLEOTIDE SEQUENCE [LARGE SCALE GENOMIC DNA]</scope>
    <source>
        <strain evidence="15 16">TFFH 294</strain>
    </source>
</reference>
<keyword evidence="12" id="KW-0472">Membrane</keyword>
<evidence type="ECO:0000256" key="4">
    <source>
        <dbReference type="ARBA" id="ARBA00010617"/>
    </source>
</evidence>
<evidence type="ECO:0008006" key="17">
    <source>
        <dbReference type="Google" id="ProtNLM"/>
    </source>
</evidence>
<organism evidence="15 16">
    <name type="scientific">Fibroporia radiculosa</name>
    <dbReference type="NCBI Taxonomy" id="599839"/>
    <lineage>
        <taxon>Eukaryota</taxon>
        <taxon>Fungi</taxon>
        <taxon>Dikarya</taxon>
        <taxon>Basidiomycota</taxon>
        <taxon>Agaricomycotina</taxon>
        <taxon>Agaricomycetes</taxon>
        <taxon>Polyporales</taxon>
        <taxon>Fibroporiaceae</taxon>
        <taxon>Fibroporia</taxon>
    </lineage>
</organism>
<keyword evidence="11 14" id="KW-0503">Monooxygenase</keyword>
<dbReference type="CDD" id="cd11065">
    <property type="entry name" value="CYP64-like"/>
    <property type="match status" value="1"/>
</dbReference>
<keyword evidence="7 13" id="KW-0479">Metal-binding</keyword>
<gene>
    <name evidence="15" type="ORF">FIBRA_01977</name>
</gene>
<dbReference type="GO" id="GO:0016705">
    <property type="term" value="F:oxidoreductase activity, acting on paired donors, with incorporation or reduction of molecular oxygen"/>
    <property type="evidence" value="ECO:0007669"/>
    <property type="project" value="InterPro"/>
</dbReference>
<dbReference type="RefSeq" id="XP_012179235.1">
    <property type="nucleotide sequence ID" value="XM_012323845.1"/>
</dbReference>
<evidence type="ECO:0000256" key="5">
    <source>
        <dbReference type="ARBA" id="ARBA00022617"/>
    </source>
</evidence>
<keyword evidence="9 14" id="KW-0560">Oxidoreductase</keyword>
<dbReference type="OrthoDB" id="2789670at2759"/>
<evidence type="ECO:0000256" key="10">
    <source>
        <dbReference type="ARBA" id="ARBA00023004"/>
    </source>
</evidence>
<sequence>MDLASNPIVLAAIIGLLLCAFVVSHTRLRNKKLPPGPSPLPIIGNLHQLPLEYKHQVFAEWAKKYGDIFYLNVFHKPTVVISSVQVAHDLLEKRGSKYSDRPRMVMLNEIMGFDSVLSILPYGDQWRLHRRWFQSAFQANTAEQNYRSLQERGVRRLLSVLLDAPADFMLHIKRYSGSAMMEIAYGHPSSSPDVDFMDWADKLLTETFELGSAGSTLIDFFPILKNIPSWMPGNGLKRRACNLAAMVRIMLDEPYERVQRALAAGSTQPSFLSELLDEYSKKGSITLEDEYNLKGAAAMVYIAGTDTTISVMMSFVLAMVLYPDVYRKAQAEISRVVEQSRLPVFEDRSSMPYLECVLKEVYRWGCPLPFVIPHRLLEDDEYRGYHLPAGSLIIPNVWAMFRDPDLFSDPDRFMPERFEEFDFSSNPTVPDPSKAAFGFGRRFCPGRNFGDSTVWLFAASVLSTMDICKAKDEFGREVTPKPLFSDAFVSHPLPFKCDFKPRSLQAIETIVSSSKTDIA</sequence>
<name>J4HU67_9APHY</name>
<accession>J4HU67</accession>
<evidence type="ECO:0000256" key="7">
    <source>
        <dbReference type="ARBA" id="ARBA00022723"/>
    </source>
</evidence>
<dbReference type="PANTHER" id="PTHR46300">
    <property type="entry name" value="P450, PUTATIVE (EUROFUNG)-RELATED-RELATED"/>
    <property type="match status" value="1"/>
</dbReference>
<keyword evidence="6" id="KW-0812">Transmembrane</keyword>
<dbReference type="HOGENOM" id="CLU_001570_2_3_1"/>
<keyword evidence="10 13" id="KW-0408">Iron</keyword>
<evidence type="ECO:0000313" key="16">
    <source>
        <dbReference type="Proteomes" id="UP000006352"/>
    </source>
</evidence>
<comment type="pathway">
    <text evidence="3">Secondary metabolite biosynthesis.</text>
</comment>
<dbReference type="InterPro" id="IPR050364">
    <property type="entry name" value="Cytochrome_P450_fung"/>
</dbReference>
<evidence type="ECO:0000256" key="9">
    <source>
        <dbReference type="ARBA" id="ARBA00023002"/>
    </source>
</evidence>
<evidence type="ECO:0000256" key="11">
    <source>
        <dbReference type="ARBA" id="ARBA00023033"/>
    </source>
</evidence>
<dbReference type="InParanoid" id="J4HU67"/>